<proteinExistence type="predicted"/>
<accession>A0ABN9Q750</accession>
<feature type="non-terminal residue" evidence="2">
    <location>
        <position position="1"/>
    </location>
</feature>
<feature type="region of interest" description="Disordered" evidence="1">
    <location>
        <begin position="176"/>
        <end position="219"/>
    </location>
</feature>
<dbReference type="Proteomes" id="UP001189429">
    <property type="component" value="Unassembled WGS sequence"/>
</dbReference>
<evidence type="ECO:0000313" key="2">
    <source>
        <dbReference type="EMBL" id="CAK0801586.1"/>
    </source>
</evidence>
<comment type="caution">
    <text evidence="2">The sequence shown here is derived from an EMBL/GenBank/DDBJ whole genome shotgun (WGS) entry which is preliminary data.</text>
</comment>
<name>A0ABN9Q750_9DINO</name>
<reference evidence="2" key="1">
    <citation type="submission" date="2023-10" db="EMBL/GenBank/DDBJ databases">
        <authorList>
            <person name="Chen Y."/>
            <person name="Shah S."/>
            <person name="Dougan E. K."/>
            <person name="Thang M."/>
            <person name="Chan C."/>
        </authorList>
    </citation>
    <scope>NUCLEOTIDE SEQUENCE [LARGE SCALE GENOMIC DNA]</scope>
</reference>
<evidence type="ECO:0000313" key="3">
    <source>
        <dbReference type="Proteomes" id="UP001189429"/>
    </source>
</evidence>
<dbReference type="EMBL" id="CAUYUJ010002620">
    <property type="protein sequence ID" value="CAK0801586.1"/>
    <property type="molecule type" value="Genomic_DNA"/>
</dbReference>
<organism evidence="2 3">
    <name type="scientific">Prorocentrum cordatum</name>
    <dbReference type="NCBI Taxonomy" id="2364126"/>
    <lineage>
        <taxon>Eukaryota</taxon>
        <taxon>Sar</taxon>
        <taxon>Alveolata</taxon>
        <taxon>Dinophyceae</taxon>
        <taxon>Prorocentrales</taxon>
        <taxon>Prorocentraceae</taxon>
        <taxon>Prorocentrum</taxon>
    </lineage>
</organism>
<gene>
    <name evidence="2" type="ORF">PCOR1329_LOCUS9414</name>
</gene>
<keyword evidence="3" id="KW-1185">Reference proteome</keyword>
<protein>
    <submittedName>
        <fullName evidence="2">Uncharacterized protein</fullName>
    </submittedName>
</protein>
<evidence type="ECO:0000256" key="1">
    <source>
        <dbReference type="SAM" id="MobiDB-lite"/>
    </source>
</evidence>
<sequence length="261" mass="28573">ERILMLSHIDAQEQIEDLRKRLSRRDPEAPAAAGAAACRPLRRRPAAARARRRPAGRQRCALLGGGAAVWHDVGPYAAGRTPPVARTAAAGLRRPRLCACVYTRSRTASVAPTSGRALEAQSVHPRGRECCRASRFGAWLDRCPSRVRRECSRICKPSHALLLLFAERERRCQATQLLSRRPPRAAAAPERRVRREPAGASSSRRHSRGPAGGLRSAETGAARIREASVQRRGFSFCLIYGSSVPMSFFAGVGHVLCHLTH</sequence>